<dbReference type="SUPFAM" id="SSF46689">
    <property type="entry name" value="Homeodomain-like"/>
    <property type="match status" value="1"/>
</dbReference>
<dbReference type="RefSeq" id="XP_056766662.1">
    <property type="nucleotide sequence ID" value="XM_056908044.1"/>
</dbReference>
<proteinExistence type="predicted"/>
<name>A0AAD6C6H6_9EURO</name>
<dbReference type="Pfam" id="PF00249">
    <property type="entry name" value="Myb_DNA-binding"/>
    <property type="match status" value="1"/>
</dbReference>
<accession>A0AAD6C6H6</accession>
<reference evidence="2" key="2">
    <citation type="journal article" date="2023" name="IMA Fungus">
        <title>Comparative genomic study of the Penicillium genus elucidates a diverse pangenome and 15 lateral gene transfer events.</title>
        <authorList>
            <person name="Petersen C."/>
            <person name="Sorensen T."/>
            <person name="Nielsen M.R."/>
            <person name="Sondergaard T.E."/>
            <person name="Sorensen J.L."/>
            <person name="Fitzpatrick D.A."/>
            <person name="Frisvad J.C."/>
            <person name="Nielsen K.L."/>
        </authorList>
    </citation>
    <scope>NUCLEOTIDE SEQUENCE</scope>
    <source>
        <strain evidence="2">IBT 16125</strain>
    </source>
</reference>
<sequence length="181" mass="20825">MSHHCPPRSQRAARSQHLSCQPSKVWLPEEDIKLIHLRSKGWQWPAISRMLPGKSQSCCRLRYKGHLNRSPQWTEERKDSLSREYAKLREHIWSMIGEKSGIPWRAAEAMHWHLGEQEIARRAQVTSFNINYSEERRGTRVADQGAKDASTKGEGRVNRAITLPSITTLFPDILKNCQSTG</sequence>
<evidence type="ECO:0000259" key="1">
    <source>
        <dbReference type="PROSITE" id="PS50090"/>
    </source>
</evidence>
<reference evidence="2" key="1">
    <citation type="submission" date="2022-12" db="EMBL/GenBank/DDBJ databases">
        <authorList>
            <person name="Petersen C."/>
        </authorList>
    </citation>
    <scope>NUCLEOTIDE SEQUENCE</scope>
    <source>
        <strain evidence="2">IBT 16125</strain>
    </source>
</reference>
<evidence type="ECO:0000313" key="2">
    <source>
        <dbReference type="EMBL" id="KAJ5453706.1"/>
    </source>
</evidence>
<dbReference type="EMBL" id="JAPVEA010000005">
    <property type="protein sequence ID" value="KAJ5453706.1"/>
    <property type="molecule type" value="Genomic_DNA"/>
</dbReference>
<dbReference type="Proteomes" id="UP001213681">
    <property type="component" value="Unassembled WGS sequence"/>
</dbReference>
<protein>
    <recommendedName>
        <fullName evidence="1">Myb-like domain-containing protein</fullName>
    </recommendedName>
</protein>
<dbReference type="InterPro" id="IPR001005">
    <property type="entry name" value="SANT/Myb"/>
</dbReference>
<dbReference type="GeneID" id="81598287"/>
<comment type="caution">
    <text evidence="2">The sequence shown here is derived from an EMBL/GenBank/DDBJ whole genome shotgun (WGS) entry which is preliminary data.</text>
</comment>
<dbReference type="CDD" id="cd00167">
    <property type="entry name" value="SANT"/>
    <property type="match status" value="1"/>
</dbReference>
<gene>
    <name evidence="2" type="ORF">N7458_004662</name>
</gene>
<evidence type="ECO:0000313" key="3">
    <source>
        <dbReference type="Proteomes" id="UP001213681"/>
    </source>
</evidence>
<dbReference type="PROSITE" id="PS50090">
    <property type="entry name" value="MYB_LIKE"/>
    <property type="match status" value="1"/>
</dbReference>
<organism evidence="2 3">
    <name type="scientific">Penicillium daleae</name>
    <dbReference type="NCBI Taxonomy" id="63821"/>
    <lineage>
        <taxon>Eukaryota</taxon>
        <taxon>Fungi</taxon>
        <taxon>Dikarya</taxon>
        <taxon>Ascomycota</taxon>
        <taxon>Pezizomycotina</taxon>
        <taxon>Eurotiomycetes</taxon>
        <taxon>Eurotiomycetidae</taxon>
        <taxon>Eurotiales</taxon>
        <taxon>Aspergillaceae</taxon>
        <taxon>Penicillium</taxon>
    </lineage>
</organism>
<feature type="domain" description="Myb-like" evidence="1">
    <location>
        <begin position="26"/>
        <end position="67"/>
    </location>
</feature>
<dbReference type="Gene3D" id="1.10.10.60">
    <property type="entry name" value="Homeodomain-like"/>
    <property type="match status" value="1"/>
</dbReference>
<dbReference type="InterPro" id="IPR009057">
    <property type="entry name" value="Homeodomain-like_sf"/>
</dbReference>
<dbReference type="AlphaFoldDB" id="A0AAD6C6H6"/>
<keyword evidence="3" id="KW-1185">Reference proteome</keyword>